<feature type="domain" description="HD/PDEase" evidence="1">
    <location>
        <begin position="34"/>
        <end position="151"/>
    </location>
</feature>
<dbReference type="SMART" id="SM00471">
    <property type="entry name" value="HDc"/>
    <property type="match status" value="1"/>
</dbReference>
<dbReference type="Pfam" id="PF01966">
    <property type="entry name" value="HD"/>
    <property type="match status" value="1"/>
</dbReference>
<dbReference type="AlphaFoldDB" id="A0A430AYQ3"/>
<reference evidence="2 3" key="1">
    <citation type="submission" date="2017-05" db="EMBL/GenBank/DDBJ databases">
        <title>Vagococcus spp. assemblies.</title>
        <authorList>
            <person name="Gulvik C.A."/>
        </authorList>
    </citation>
    <scope>NUCLEOTIDE SEQUENCE [LARGE SCALE GENOMIC DNA]</scope>
    <source>
        <strain evidence="2 3">SS1714</strain>
    </source>
</reference>
<dbReference type="OrthoDB" id="360187at2"/>
<proteinExistence type="predicted"/>
<evidence type="ECO:0000259" key="1">
    <source>
        <dbReference type="SMART" id="SM00471"/>
    </source>
</evidence>
<protein>
    <submittedName>
        <fullName evidence="2">Hydrolase</fullName>
    </submittedName>
</protein>
<dbReference type="SUPFAM" id="SSF109604">
    <property type="entry name" value="HD-domain/PDEase-like"/>
    <property type="match status" value="1"/>
</dbReference>
<organism evidence="2 3">
    <name type="scientific">Vagococcus carniphilus</name>
    <dbReference type="NCBI Taxonomy" id="218144"/>
    <lineage>
        <taxon>Bacteria</taxon>
        <taxon>Bacillati</taxon>
        <taxon>Bacillota</taxon>
        <taxon>Bacilli</taxon>
        <taxon>Lactobacillales</taxon>
        <taxon>Enterococcaceae</taxon>
        <taxon>Vagococcus</taxon>
    </lineage>
</organism>
<dbReference type="Proteomes" id="UP000288028">
    <property type="component" value="Unassembled WGS sequence"/>
</dbReference>
<dbReference type="GeneID" id="95580969"/>
<evidence type="ECO:0000313" key="3">
    <source>
        <dbReference type="Proteomes" id="UP000288028"/>
    </source>
</evidence>
<name>A0A430AYQ3_9ENTE</name>
<evidence type="ECO:0000313" key="2">
    <source>
        <dbReference type="EMBL" id="RSU13202.1"/>
    </source>
</evidence>
<keyword evidence="3" id="KW-1185">Reference proteome</keyword>
<dbReference type="RefSeq" id="WP_126794856.1">
    <property type="nucleotide sequence ID" value="NZ_CP060720.1"/>
</dbReference>
<dbReference type="Gene3D" id="1.10.3210.10">
    <property type="entry name" value="Hypothetical protein af1432"/>
    <property type="match status" value="1"/>
</dbReference>
<dbReference type="EMBL" id="NGKB01000009">
    <property type="protein sequence ID" value="RSU13202.1"/>
    <property type="molecule type" value="Genomic_DNA"/>
</dbReference>
<dbReference type="InterPro" id="IPR003607">
    <property type="entry name" value="HD/PDEase_dom"/>
</dbReference>
<gene>
    <name evidence="2" type="ORF">CBF28_10080</name>
</gene>
<dbReference type="InterPro" id="IPR006674">
    <property type="entry name" value="HD_domain"/>
</dbReference>
<keyword evidence="2" id="KW-0378">Hydrolase</keyword>
<accession>A0A430AYQ3</accession>
<dbReference type="CDD" id="cd00077">
    <property type="entry name" value="HDc"/>
    <property type="match status" value="1"/>
</dbReference>
<comment type="caution">
    <text evidence="2">The sequence shown here is derived from an EMBL/GenBank/DDBJ whole genome shotgun (WGS) entry which is preliminary data.</text>
</comment>
<sequence length="166" mass="19300">MTLDWKNDIEYLELVEDLMYTEDVQSLSAFKQHRYSNRLEHSINVSYRSFLLAKKWNGNLRATARAGLLHDLFHYDWRTEKQAEGSHAYAHPRVALSNAKKLTEISKLEEDIIVKHMFGATVAPPKYKESYIVTLVDKYCACEEVIVPFYQRAKFKASTYFGLANV</sequence>
<dbReference type="GO" id="GO:0016787">
    <property type="term" value="F:hydrolase activity"/>
    <property type="evidence" value="ECO:0007669"/>
    <property type="project" value="UniProtKB-KW"/>
</dbReference>